<sequence>MFKKFLQEKREYRKFRKRINELPDEHKKAMIAIEKYMWMFAKGSGMFEYLKNILEMFEDSAKEGLSVRDIVGNDIAEFADSFLAEFPEETWIDKERKKLRNSIK</sequence>
<dbReference type="Proteomes" id="UP000067625">
    <property type="component" value="Chromosome"/>
</dbReference>
<keyword evidence="2" id="KW-1185">Reference proteome</keyword>
<protein>
    <recommendedName>
        <fullName evidence="3">Cytoplasmic protein</fullName>
    </recommendedName>
</protein>
<evidence type="ECO:0000313" key="1">
    <source>
        <dbReference type="EMBL" id="ALC82901.1"/>
    </source>
</evidence>
<dbReference type="AlphaFoldDB" id="A0A0M5JM38"/>
<dbReference type="RefSeq" id="WP_053604719.1">
    <property type="nucleotide sequence ID" value="NZ_CP012600.1"/>
</dbReference>
<dbReference type="Pfam" id="PF06304">
    <property type="entry name" value="DUF1048"/>
    <property type="match status" value="1"/>
</dbReference>
<name>A0A0M5JM38_9BACI</name>
<accession>A0A0M5JM38</accession>
<evidence type="ECO:0008006" key="3">
    <source>
        <dbReference type="Google" id="ProtNLM"/>
    </source>
</evidence>
<dbReference type="STRING" id="1441095.AM592_15880"/>
<evidence type="ECO:0000313" key="2">
    <source>
        <dbReference type="Proteomes" id="UP000067625"/>
    </source>
</evidence>
<reference evidence="1 2" key="2">
    <citation type="journal article" date="2016" name="Int. J. Syst. Evol. Microbiol.">
        <title>Bacillus gobiensis sp. nov., isolated from a soil sample.</title>
        <authorList>
            <person name="Liu B."/>
            <person name="Liu G.H."/>
            <person name="Cetin S."/>
            <person name="Schumann P."/>
            <person name="Pan Z.Z."/>
            <person name="Chen Q.Q."/>
        </authorList>
    </citation>
    <scope>NUCLEOTIDE SEQUENCE [LARGE SCALE GENOMIC DNA]</scope>
    <source>
        <strain evidence="1 2">FJAT-4402</strain>
    </source>
</reference>
<proteinExistence type="predicted"/>
<dbReference type="InterPro" id="IPR008316">
    <property type="entry name" value="UCP029876"/>
</dbReference>
<gene>
    <name evidence="1" type="ORF">AM592_15880</name>
</gene>
<organism evidence="1 2">
    <name type="scientific">Bacillus gobiensis</name>
    <dbReference type="NCBI Taxonomy" id="1441095"/>
    <lineage>
        <taxon>Bacteria</taxon>
        <taxon>Bacillati</taxon>
        <taxon>Bacillota</taxon>
        <taxon>Bacilli</taxon>
        <taxon>Bacillales</taxon>
        <taxon>Bacillaceae</taxon>
        <taxon>Bacillus</taxon>
    </lineage>
</organism>
<dbReference type="SUPFAM" id="SSF158560">
    <property type="entry name" value="BH3980-like"/>
    <property type="match status" value="1"/>
</dbReference>
<reference evidence="2" key="1">
    <citation type="submission" date="2015-08" db="EMBL/GenBank/DDBJ databases">
        <title>Genome sequencing project for genomic taxonomy and phylogenomics of Bacillus-like bacteria.</title>
        <authorList>
            <person name="Liu B."/>
            <person name="Wang J."/>
            <person name="Zhu Y."/>
            <person name="Liu G."/>
            <person name="Chen Q."/>
            <person name="Chen Z."/>
            <person name="Lan J."/>
            <person name="Che J."/>
            <person name="Ge C."/>
            <person name="Shi H."/>
            <person name="Pan Z."/>
            <person name="Liu X."/>
        </authorList>
    </citation>
    <scope>NUCLEOTIDE SEQUENCE [LARGE SCALE GENOMIC DNA]</scope>
    <source>
        <strain evidence="2">FJAT-4402</strain>
    </source>
</reference>
<dbReference type="EMBL" id="CP012600">
    <property type="protein sequence ID" value="ALC82901.1"/>
    <property type="molecule type" value="Genomic_DNA"/>
</dbReference>
<dbReference type="PATRIC" id="fig|1441095.3.peg.3503"/>
<dbReference type="Gene3D" id="1.10.1900.10">
    <property type="entry name" value="c-terminal domain of poly(a) binding protein"/>
    <property type="match status" value="1"/>
</dbReference>
<dbReference type="OrthoDB" id="2087617at2"/>